<dbReference type="Proteomes" id="UP001595528">
    <property type="component" value="Unassembled WGS sequence"/>
</dbReference>
<protein>
    <submittedName>
        <fullName evidence="7">ABC transporter permease</fullName>
    </submittedName>
</protein>
<dbReference type="Pfam" id="PF02653">
    <property type="entry name" value="BPD_transp_2"/>
    <property type="match status" value="1"/>
</dbReference>
<feature type="transmembrane region" description="Helical" evidence="6">
    <location>
        <begin position="59"/>
        <end position="80"/>
    </location>
</feature>
<keyword evidence="4 6" id="KW-1133">Transmembrane helix</keyword>
<feature type="transmembrane region" description="Helical" evidence="6">
    <location>
        <begin position="12"/>
        <end position="39"/>
    </location>
</feature>
<dbReference type="EMBL" id="JBHRTR010000054">
    <property type="protein sequence ID" value="MFC3231425.1"/>
    <property type="molecule type" value="Genomic_DNA"/>
</dbReference>
<evidence type="ECO:0000313" key="8">
    <source>
        <dbReference type="Proteomes" id="UP001595528"/>
    </source>
</evidence>
<keyword evidence="3 6" id="KW-0812">Transmembrane</keyword>
<evidence type="ECO:0000313" key="7">
    <source>
        <dbReference type="EMBL" id="MFC3231425.1"/>
    </source>
</evidence>
<evidence type="ECO:0000256" key="5">
    <source>
        <dbReference type="ARBA" id="ARBA00023136"/>
    </source>
</evidence>
<feature type="transmembrane region" description="Helical" evidence="6">
    <location>
        <begin position="322"/>
        <end position="343"/>
    </location>
</feature>
<keyword evidence="8" id="KW-1185">Reference proteome</keyword>
<evidence type="ECO:0000256" key="6">
    <source>
        <dbReference type="SAM" id="Phobius"/>
    </source>
</evidence>
<evidence type="ECO:0000256" key="2">
    <source>
        <dbReference type="ARBA" id="ARBA00022475"/>
    </source>
</evidence>
<feature type="transmembrane region" description="Helical" evidence="6">
    <location>
        <begin position="269"/>
        <end position="288"/>
    </location>
</feature>
<comment type="subcellular location">
    <subcellularLocation>
        <location evidence="1">Cell membrane</location>
        <topology evidence="1">Multi-pass membrane protein</topology>
    </subcellularLocation>
</comment>
<feature type="transmembrane region" description="Helical" evidence="6">
    <location>
        <begin position="115"/>
        <end position="136"/>
    </location>
</feature>
<sequence>MIAITPRQDVPLWRSAAALAGGVAAGLLVTIAILVSAGVGLGDIWQEFVVYTLLDLDGLSLVATSATPLILVGLAGAVALRVRFWNIGIEGQVWLGAIGATWIAVADIGPDSLRLVFMAGAGALFGALWVAIPALMKLRLGINEIITTLLLNYVAHLLVQHLVFGPWKDPTANFPNSESFQPGVERLVQLGWGNVHAGLIVALAVALVLWVVMERSRAGLYMQAIGASPSVAAGTGLPVLATILLAVGLSGAAAGLAGWLVASGQEYRLTQHLGTGYGFAGIVIAFLARFRPAAVVVAAALVGTLYVAGDTLQVFYQLPRAVIELIQAVILLSVVTADFFARYRLTLSRPVRRPAPGTAAQSGGGTAVP</sequence>
<name>A0ABV7LA78_9PROT</name>
<gene>
    <name evidence="7" type="ORF">ACFOGJ_29525</name>
</gene>
<reference evidence="8" key="1">
    <citation type="journal article" date="2019" name="Int. J. Syst. Evol. Microbiol.">
        <title>The Global Catalogue of Microorganisms (GCM) 10K type strain sequencing project: providing services to taxonomists for standard genome sequencing and annotation.</title>
        <authorList>
            <consortium name="The Broad Institute Genomics Platform"/>
            <consortium name="The Broad Institute Genome Sequencing Center for Infectious Disease"/>
            <person name="Wu L."/>
            <person name="Ma J."/>
        </authorList>
    </citation>
    <scope>NUCLEOTIDE SEQUENCE [LARGE SCALE GENOMIC DNA]</scope>
    <source>
        <strain evidence="8">KCTC 42964</strain>
    </source>
</reference>
<evidence type="ECO:0000256" key="4">
    <source>
        <dbReference type="ARBA" id="ARBA00022989"/>
    </source>
</evidence>
<dbReference type="RefSeq" id="WP_379906902.1">
    <property type="nucleotide sequence ID" value="NZ_JBHRTR010000054.1"/>
</dbReference>
<feature type="transmembrane region" description="Helical" evidence="6">
    <location>
        <begin position="224"/>
        <end position="249"/>
    </location>
</feature>
<keyword evidence="5 6" id="KW-0472">Membrane</keyword>
<dbReference type="PANTHER" id="PTHR47089:SF1">
    <property type="entry name" value="GUANOSINE ABC TRANSPORTER PERMEASE PROTEIN NUPP"/>
    <property type="match status" value="1"/>
</dbReference>
<feature type="transmembrane region" description="Helical" evidence="6">
    <location>
        <begin position="92"/>
        <end position="109"/>
    </location>
</feature>
<proteinExistence type="predicted"/>
<dbReference type="PANTHER" id="PTHR47089">
    <property type="entry name" value="ABC TRANSPORTER, PERMEASE PROTEIN"/>
    <property type="match status" value="1"/>
</dbReference>
<comment type="caution">
    <text evidence="7">The sequence shown here is derived from an EMBL/GenBank/DDBJ whole genome shotgun (WGS) entry which is preliminary data.</text>
</comment>
<organism evidence="7 8">
    <name type="scientific">Marinibaculum pumilum</name>
    <dbReference type="NCBI Taxonomy" id="1766165"/>
    <lineage>
        <taxon>Bacteria</taxon>
        <taxon>Pseudomonadati</taxon>
        <taxon>Pseudomonadota</taxon>
        <taxon>Alphaproteobacteria</taxon>
        <taxon>Rhodospirillales</taxon>
        <taxon>Rhodospirillaceae</taxon>
        <taxon>Marinibaculum</taxon>
    </lineage>
</organism>
<dbReference type="InterPro" id="IPR001851">
    <property type="entry name" value="ABC_transp_permease"/>
</dbReference>
<feature type="transmembrane region" description="Helical" evidence="6">
    <location>
        <begin position="187"/>
        <end position="212"/>
    </location>
</feature>
<evidence type="ECO:0000256" key="1">
    <source>
        <dbReference type="ARBA" id="ARBA00004651"/>
    </source>
</evidence>
<dbReference type="CDD" id="cd06580">
    <property type="entry name" value="TM_PBP1_transp_TpRbsC_like"/>
    <property type="match status" value="1"/>
</dbReference>
<feature type="transmembrane region" description="Helical" evidence="6">
    <location>
        <begin position="295"/>
        <end position="316"/>
    </location>
</feature>
<accession>A0ABV7LA78</accession>
<keyword evidence="2" id="KW-1003">Cell membrane</keyword>
<evidence type="ECO:0000256" key="3">
    <source>
        <dbReference type="ARBA" id="ARBA00022692"/>
    </source>
</evidence>
<feature type="transmembrane region" description="Helical" evidence="6">
    <location>
        <begin position="148"/>
        <end position="167"/>
    </location>
</feature>